<evidence type="ECO:0000259" key="4">
    <source>
        <dbReference type="SMART" id="SM01318"/>
    </source>
</evidence>
<evidence type="ECO:0000313" key="5">
    <source>
        <dbReference type="EMBL" id="JAT91826.1"/>
    </source>
</evidence>
<protein>
    <recommendedName>
        <fullName evidence="4">Single domain-containing protein</fullName>
    </recommendedName>
</protein>
<dbReference type="SMART" id="SM01318">
    <property type="entry name" value="SVWC"/>
    <property type="match status" value="1"/>
</dbReference>
<comment type="subcellular location">
    <subcellularLocation>
        <location evidence="1">Secreted</location>
    </subcellularLocation>
</comment>
<organism evidence="5">
    <name type="scientific">Amblyomma aureolatum</name>
    <dbReference type="NCBI Taxonomy" id="187763"/>
    <lineage>
        <taxon>Eukaryota</taxon>
        <taxon>Metazoa</taxon>
        <taxon>Ecdysozoa</taxon>
        <taxon>Arthropoda</taxon>
        <taxon>Chelicerata</taxon>
        <taxon>Arachnida</taxon>
        <taxon>Acari</taxon>
        <taxon>Parasitiformes</taxon>
        <taxon>Ixodida</taxon>
        <taxon>Ixodoidea</taxon>
        <taxon>Ixodidae</taxon>
        <taxon>Amblyomminae</taxon>
        <taxon>Amblyomma</taxon>
    </lineage>
</organism>
<keyword evidence="3" id="KW-0732">Signal</keyword>
<sequence>STRMKTLLFLVIIMPSHIAFGKDTMSFQYFNDHCVYRNITLRHLEYENFYDPCERWTCNVTAQELIIQGCTLPPSYGSCIHVHSHHLPWPYCCHSYKAYC</sequence>
<dbReference type="EMBL" id="GFAC01007362">
    <property type="protein sequence ID" value="JAT91826.1"/>
    <property type="molecule type" value="mRNA"/>
</dbReference>
<reference evidence="5" key="1">
    <citation type="journal article" date="2017" name="Front. Cell. Infect. Microbiol.">
        <title>The Distinct Transcriptional Response of the Midgut of Amblyomma sculptum and Amblyomma aureolatum Ticks to Rickettsia rickettsii Correlates to Their Differences in Susceptibility to Infection.</title>
        <authorList>
            <person name="Martins L.A."/>
            <person name="Galletti M.F.B.M."/>
            <person name="Ribeiro J.M."/>
            <person name="Fujita A."/>
            <person name="Costa F.B."/>
            <person name="Labruna M.B."/>
            <person name="Daffre S."/>
            <person name="Fogaca A.C."/>
        </authorList>
    </citation>
    <scope>NUCLEOTIDE SEQUENCE</scope>
</reference>
<feature type="signal peptide" evidence="3">
    <location>
        <begin position="1"/>
        <end position="21"/>
    </location>
</feature>
<proteinExistence type="evidence at transcript level"/>
<evidence type="ECO:0000256" key="2">
    <source>
        <dbReference type="ARBA" id="ARBA00022525"/>
    </source>
</evidence>
<accession>A0A1E1WYG9</accession>
<name>A0A1E1WYG9_9ACAR</name>
<dbReference type="GO" id="GO:0005576">
    <property type="term" value="C:extracellular region"/>
    <property type="evidence" value="ECO:0007669"/>
    <property type="project" value="UniProtKB-SubCell"/>
</dbReference>
<evidence type="ECO:0000256" key="3">
    <source>
        <dbReference type="SAM" id="SignalP"/>
    </source>
</evidence>
<feature type="non-terminal residue" evidence="5">
    <location>
        <position position="1"/>
    </location>
</feature>
<evidence type="ECO:0000256" key="1">
    <source>
        <dbReference type="ARBA" id="ARBA00004613"/>
    </source>
</evidence>
<dbReference type="Pfam" id="PF15430">
    <property type="entry name" value="SVWC"/>
    <property type="match status" value="1"/>
</dbReference>
<feature type="chain" id="PRO_5009115751" description="Single domain-containing protein" evidence="3">
    <location>
        <begin position="22"/>
        <end position="100"/>
    </location>
</feature>
<dbReference type="InterPro" id="IPR029277">
    <property type="entry name" value="SVWC_dom"/>
</dbReference>
<keyword evidence="2" id="KW-0964">Secreted</keyword>
<feature type="domain" description="Single" evidence="4">
    <location>
        <begin position="34"/>
        <end position="98"/>
    </location>
</feature>
<dbReference type="AlphaFoldDB" id="A0A1E1WYG9"/>